<evidence type="ECO:0000313" key="2">
    <source>
        <dbReference type="EMBL" id="MEQ7846940.1"/>
    </source>
</evidence>
<proteinExistence type="predicted"/>
<keyword evidence="3" id="KW-1185">Reference proteome</keyword>
<gene>
    <name evidence="2" type="ORF">V6R90_06585</name>
</gene>
<comment type="caution">
    <text evidence="2">The sequence shown here is derived from an EMBL/GenBank/DDBJ whole genome shotgun (WGS) entry which is preliminary data.</text>
</comment>
<dbReference type="RefSeq" id="WP_349804168.1">
    <property type="nucleotide sequence ID" value="NZ_JBEGDP010000005.1"/>
</dbReference>
<dbReference type="Pfam" id="PF18593">
    <property type="entry name" value="CdiI_2"/>
    <property type="match status" value="1"/>
</dbReference>
<accession>A0ABV1NWQ8</accession>
<protein>
    <submittedName>
        <fullName evidence="2">Contact-dependent growth inhibition system immunity protein</fullName>
    </submittedName>
</protein>
<sequence length="98" mass="10976">MPTLSEFVAGFLHQDWPDDFATVDDVAREYLALEPHKASTLARDVRTLLDGDHSEDDLRRILEGLGSQYWPPGDGITHREYLQGLLRIAETGGPASRE</sequence>
<dbReference type="Proteomes" id="UP001482520">
    <property type="component" value="Unassembled WGS sequence"/>
</dbReference>
<evidence type="ECO:0000259" key="1">
    <source>
        <dbReference type="Pfam" id="PF18593"/>
    </source>
</evidence>
<dbReference type="InterPro" id="IPR041129">
    <property type="entry name" value="CdiI_2"/>
</dbReference>
<name>A0ABV1NWQ8_9ACTN</name>
<organism evidence="2 3">
    <name type="scientific">Nocardioides kribbensis</name>
    <dbReference type="NCBI Taxonomy" id="305517"/>
    <lineage>
        <taxon>Bacteria</taxon>
        <taxon>Bacillati</taxon>
        <taxon>Actinomycetota</taxon>
        <taxon>Actinomycetes</taxon>
        <taxon>Propionibacteriales</taxon>
        <taxon>Nocardioidaceae</taxon>
        <taxon>Nocardioides</taxon>
    </lineage>
</organism>
<evidence type="ECO:0000313" key="3">
    <source>
        <dbReference type="Proteomes" id="UP001482520"/>
    </source>
</evidence>
<reference evidence="2 3" key="1">
    <citation type="submission" date="2024-02" db="EMBL/GenBank/DDBJ databases">
        <title>Full genome sequence of Nocardioides kribbensis.</title>
        <authorList>
            <person name="Poletto B.L."/>
            <person name="Silva G."/>
            <person name="Galante D."/>
            <person name="Campos K.R."/>
            <person name="Santos M.B.N."/>
            <person name="Sacchi C.T."/>
        </authorList>
    </citation>
    <scope>NUCLEOTIDE SEQUENCE [LARGE SCALE GENOMIC DNA]</scope>
    <source>
        <strain evidence="2 3">O4R</strain>
    </source>
</reference>
<dbReference type="EMBL" id="JBEGDP010000005">
    <property type="protein sequence ID" value="MEQ7846940.1"/>
    <property type="molecule type" value="Genomic_DNA"/>
</dbReference>
<feature type="domain" description="CdiI immunity protein" evidence="1">
    <location>
        <begin position="2"/>
        <end position="85"/>
    </location>
</feature>